<keyword evidence="1" id="KW-0472">Membrane</keyword>
<dbReference type="AlphaFoldDB" id="A0A356W1G5"/>
<evidence type="ECO:0000256" key="1">
    <source>
        <dbReference type="SAM" id="Phobius"/>
    </source>
</evidence>
<dbReference type="EMBL" id="DOGS01000023">
    <property type="protein sequence ID" value="HBQ47448.1"/>
    <property type="molecule type" value="Genomic_DNA"/>
</dbReference>
<name>A0A356W1G5_9PROT</name>
<keyword evidence="1" id="KW-0812">Transmembrane</keyword>
<comment type="caution">
    <text evidence="2">The sequence shown here is derived from an EMBL/GenBank/DDBJ whole genome shotgun (WGS) entry which is preliminary data.</text>
</comment>
<proteinExistence type="predicted"/>
<reference evidence="2 3" key="1">
    <citation type="journal article" date="2018" name="Nat. Biotechnol.">
        <title>A standardized bacterial taxonomy based on genome phylogeny substantially revises the tree of life.</title>
        <authorList>
            <person name="Parks D.H."/>
            <person name="Chuvochina M."/>
            <person name="Waite D.W."/>
            <person name="Rinke C."/>
            <person name="Skarshewski A."/>
            <person name="Chaumeil P.A."/>
            <person name="Hugenholtz P."/>
        </authorList>
    </citation>
    <scope>NUCLEOTIDE SEQUENCE [LARGE SCALE GENOMIC DNA]</scope>
    <source>
        <strain evidence="2">UBA10378</strain>
    </source>
</reference>
<organism evidence="2 3">
    <name type="scientific">Hyphomonas atlantica</name>
    <dbReference type="NCBI Taxonomy" id="1280948"/>
    <lineage>
        <taxon>Bacteria</taxon>
        <taxon>Pseudomonadati</taxon>
        <taxon>Pseudomonadota</taxon>
        <taxon>Alphaproteobacteria</taxon>
        <taxon>Hyphomonadales</taxon>
        <taxon>Hyphomonadaceae</taxon>
        <taxon>Hyphomonas</taxon>
    </lineage>
</organism>
<dbReference type="Proteomes" id="UP000263957">
    <property type="component" value="Unassembled WGS sequence"/>
</dbReference>
<evidence type="ECO:0000313" key="3">
    <source>
        <dbReference type="Proteomes" id="UP000263957"/>
    </source>
</evidence>
<keyword evidence="1" id="KW-1133">Transmembrane helix</keyword>
<gene>
    <name evidence="2" type="ORF">DD728_00955</name>
</gene>
<evidence type="ECO:0000313" key="2">
    <source>
        <dbReference type="EMBL" id="HBQ47448.1"/>
    </source>
</evidence>
<protein>
    <submittedName>
        <fullName evidence="2">Permease</fullName>
    </submittedName>
</protein>
<feature type="non-terminal residue" evidence="2">
    <location>
        <position position="1"/>
    </location>
</feature>
<sequence>LYEDGHVRIDLLYAEANPRCRGLVNSIGALVLGMPFCWLILSVGTAGRTGILNSALRTFEIEGVGDGMYILYLMTVLVGVFAVTLIIQFVSMMFGGMADVLGEPAPTGSAGGG</sequence>
<feature type="transmembrane region" description="Helical" evidence="1">
    <location>
        <begin position="67"/>
        <end position="87"/>
    </location>
</feature>
<feature type="transmembrane region" description="Helical" evidence="1">
    <location>
        <begin position="27"/>
        <end position="47"/>
    </location>
</feature>
<accession>A0A356W1G5</accession>